<evidence type="ECO:0000256" key="1">
    <source>
        <dbReference type="SAM" id="MobiDB-lite"/>
    </source>
</evidence>
<reference evidence="4" key="1">
    <citation type="journal article" date="2019" name="Int. J. Syst. Evol. Microbiol.">
        <title>The Global Catalogue of Microorganisms (GCM) 10K type strain sequencing project: providing services to taxonomists for standard genome sequencing and annotation.</title>
        <authorList>
            <consortium name="The Broad Institute Genomics Platform"/>
            <consortium name="The Broad Institute Genome Sequencing Center for Infectious Disease"/>
            <person name="Wu L."/>
            <person name="Ma J."/>
        </authorList>
    </citation>
    <scope>NUCLEOTIDE SEQUENCE [LARGE SCALE GENOMIC DNA]</scope>
    <source>
        <strain evidence="4">JCM 16702</strain>
    </source>
</reference>
<dbReference type="EMBL" id="BAAAZG010000016">
    <property type="protein sequence ID" value="GAA4069699.1"/>
    <property type="molecule type" value="Genomic_DNA"/>
</dbReference>
<gene>
    <name evidence="3" type="ORF">GCM10022214_26270</name>
</gene>
<evidence type="ECO:0000313" key="3">
    <source>
        <dbReference type="EMBL" id="GAA4069699.1"/>
    </source>
</evidence>
<dbReference type="Pfam" id="PF01526">
    <property type="entry name" value="DDE_Tnp_Tn3"/>
    <property type="match status" value="1"/>
</dbReference>
<feature type="domain" description="Tn3 transposase DDE" evidence="2">
    <location>
        <begin position="4"/>
        <end position="52"/>
    </location>
</feature>
<organism evidence="3 4">
    <name type="scientific">Actinomadura miaoliensis</name>
    <dbReference type="NCBI Taxonomy" id="430685"/>
    <lineage>
        <taxon>Bacteria</taxon>
        <taxon>Bacillati</taxon>
        <taxon>Actinomycetota</taxon>
        <taxon>Actinomycetes</taxon>
        <taxon>Streptosporangiales</taxon>
        <taxon>Thermomonosporaceae</taxon>
        <taxon>Actinomadura</taxon>
    </lineage>
</organism>
<sequence>MNDTAVVADGTQVETYIDNLLAETSIRYGGVGGIAHHHVSDTYVALFSRFILLRGVGGGARDRGNESDIQPATRARRHPRPVGAGVHPDRAVRFRPDAAHPRL</sequence>
<proteinExistence type="predicted"/>
<evidence type="ECO:0000259" key="2">
    <source>
        <dbReference type="Pfam" id="PF01526"/>
    </source>
</evidence>
<dbReference type="InterPro" id="IPR002513">
    <property type="entry name" value="Tn3_Tnp_DDE_dom"/>
</dbReference>
<dbReference type="Proteomes" id="UP001500683">
    <property type="component" value="Unassembled WGS sequence"/>
</dbReference>
<protein>
    <recommendedName>
        <fullName evidence="2">Tn3 transposase DDE domain-containing protein</fullName>
    </recommendedName>
</protein>
<feature type="region of interest" description="Disordered" evidence="1">
    <location>
        <begin position="58"/>
        <end position="103"/>
    </location>
</feature>
<name>A0ABP7VL95_9ACTN</name>
<keyword evidence="4" id="KW-1185">Reference proteome</keyword>
<feature type="compositionally biased region" description="Basic and acidic residues" evidence="1">
    <location>
        <begin position="87"/>
        <end position="103"/>
    </location>
</feature>
<evidence type="ECO:0000313" key="4">
    <source>
        <dbReference type="Proteomes" id="UP001500683"/>
    </source>
</evidence>
<comment type="caution">
    <text evidence="3">The sequence shown here is derived from an EMBL/GenBank/DDBJ whole genome shotgun (WGS) entry which is preliminary data.</text>
</comment>
<accession>A0ABP7VL95</accession>